<accession>A0A9N9GXV8</accession>
<dbReference type="Proteomes" id="UP000789759">
    <property type="component" value="Unassembled WGS sequence"/>
</dbReference>
<gene>
    <name evidence="1" type="ORF">CPELLU_LOCUS8918</name>
</gene>
<dbReference type="AlphaFoldDB" id="A0A9N9GXV8"/>
<sequence>MFVRNKSKIILKNIEKFLPYNESLLDFNGGLQTFKNNSIPNMRKKSSSV</sequence>
<proteinExistence type="predicted"/>
<organism evidence="1 2">
    <name type="scientific">Cetraspora pellucida</name>
    <dbReference type="NCBI Taxonomy" id="1433469"/>
    <lineage>
        <taxon>Eukaryota</taxon>
        <taxon>Fungi</taxon>
        <taxon>Fungi incertae sedis</taxon>
        <taxon>Mucoromycota</taxon>
        <taxon>Glomeromycotina</taxon>
        <taxon>Glomeromycetes</taxon>
        <taxon>Diversisporales</taxon>
        <taxon>Gigasporaceae</taxon>
        <taxon>Cetraspora</taxon>
    </lineage>
</organism>
<evidence type="ECO:0000313" key="2">
    <source>
        <dbReference type="Proteomes" id="UP000789759"/>
    </source>
</evidence>
<name>A0A9N9GXV8_9GLOM</name>
<protein>
    <submittedName>
        <fullName evidence="1">2857_t:CDS:1</fullName>
    </submittedName>
</protein>
<comment type="caution">
    <text evidence="1">The sequence shown here is derived from an EMBL/GenBank/DDBJ whole genome shotgun (WGS) entry which is preliminary data.</text>
</comment>
<keyword evidence="2" id="KW-1185">Reference proteome</keyword>
<reference evidence="1" key="1">
    <citation type="submission" date="2021-06" db="EMBL/GenBank/DDBJ databases">
        <authorList>
            <person name="Kallberg Y."/>
            <person name="Tangrot J."/>
            <person name="Rosling A."/>
        </authorList>
    </citation>
    <scope>NUCLEOTIDE SEQUENCE</scope>
    <source>
        <strain evidence="1">FL966</strain>
    </source>
</reference>
<evidence type="ECO:0000313" key="1">
    <source>
        <dbReference type="EMBL" id="CAG8642338.1"/>
    </source>
</evidence>
<dbReference type="EMBL" id="CAJVQA010006546">
    <property type="protein sequence ID" value="CAG8642338.1"/>
    <property type="molecule type" value="Genomic_DNA"/>
</dbReference>